<proteinExistence type="predicted"/>
<dbReference type="EMBL" id="CP001684">
    <property type="protein sequence ID" value="ACV22790.1"/>
    <property type="molecule type" value="Genomic_DNA"/>
</dbReference>
<protein>
    <recommendedName>
        <fullName evidence="3">Transcriptional regulator, tetR family</fullName>
    </recommendedName>
</protein>
<organism evidence="1 2">
    <name type="scientific">Slackia heliotrinireducens (strain ATCC 29202 / DSM 20476 / NCTC 11029 / RHS 1)</name>
    <name type="common">Peptococcus heliotrinreducens</name>
    <dbReference type="NCBI Taxonomy" id="471855"/>
    <lineage>
        <taxon>Bacteria</taxon>
        <taxon>Bacillati</taxon>
        <taxon>Actinomycetota</taxon>
        <taxon>Coriobacteriia</taxon>
        <taxon>Eggerthellales</taxon>
        <taxon>Eggerthellaceae</taxon>
        <taxon>Slackia</taxon>
    </lineage>
</organism>
<dbReference type="SUPFAM" id="SSF46689">
    <property type="entry name" value="Homeodomain-like"/>
    <property type="match status" value="1"/>
</dbReference>
<evidence type="ECO:0000313" key="2">
    <source>
        <dbReference type="Proteomes" id="UP000002026"/>
    </source>
</evidence>
<reference evidence="1 2" key="1">
    <citation type="journal article" date="2009" name="Stand. Genomic Sci.">
        <title>Complete genome sequence of Slackia heliotrinireducens type strain (RHS 1).</title>
        <authorList>
            <person name="Pukall R."/>
            <person name="Lapidus A."/>
            <person name="Nolan M."/>
            <person name="Copeland A."/>
            <person name="Glavina Del Rio T."/>
            <person name="Lucas S."/>
            <person name="Chen F."/>
            <person name="Tice H."/>
            <person name="Cheng J.F."/>
            <person name="Chertkov O."/>
            <person name="Bruce D."/>
            <person name="Goodwin L."/>
            <person name="Kuske C."/>
            <person name="Brettin T."/>
            <person name="Detter J.C."/>
            <person name="Han C."/>
            <person name="Pitluck S."/>
            <person name="Pati A."/>
            <person name="Mavrommatis K."/>
            <person name="Ivanova N."/>
            <person name="Ovchinnikova G."/>
            <person name="Chen A."/>
            <person name="Palaniappan K."/>
            <person name="Schneider S."/>
            <person name="Rohde M."/>
            <person name="Chain P."/>
            <person name="D'haeseleer P."/>
            <person name="Goker M."/>
            <person name="Bristow J."/>
            <person name="Eisen J.A."/>
            <person name="Markowitz V."/>
            <person name="Kyrpides N.C."/>
            <person name="Klenk H.P."/>
            <person name="Hugenholtz P."/>
        </authorList>
    </citation>
    <scope>NUCLEOTIDE SEQUENCE [LARGE SCALE GENOMIC DNA]</scope>
    <source>
        <strain evidence="2">ATCC 29202 / DSM 20476 / NCTC 11029 / RHS 1</strain>
    </source>
</reference>
<dbReference type="RefSeq" id="WP_012798892.1">
    <property type="nucleotide sequence ID" value="NC_013165.1"/>
</dbReference>
<evidence type="ECO:0000313" key="1">
    <source>
        <dbReference type="EMBL" id="ACV22790.1"/>
    </source>
</evidence>
<dbReference type="Proteomes" id="UP000002026">
    <property type="component" value="Chromosome"/>
</dbReference>
<dbReference type="Gene3D" id="1.10.357.10">
    <property type="entry name" value="Tetracycline Repressor, domain 2"/>
    <property type="match status" value="1"/>
</dbReference>
<keyword evidence="2" id="KW-1185">Reference proteome</keyword>
<dbReference type="HOGENOM" id="CLU_1266190_0_0_11"/>
<sequence>MARKRNEETVAAIRKAAFEIMLESGYVACTYTELAKLTGIPRTTVQHYLPEKNMIANEFMSCIAELCLQHGRMLAGEDQRPVVVYFLTGQTSHGLYYSTPGLRQFLLDVSASRDLQYAVTPDFYDWYLQMQDIEAPDVCDSVQDAMTFDNGGVYEVHYKCIKDGRVPNIAFLNRRALETLAGIMGVSSEEFDDVVKRYSIDNDTLLKAGAELAAKLRP</sequence>
<dbReference type="AlphaFoldDB" id="C7N7A5"/>
<accession>C7N7A5</accession>
<name>C7N7A5_SLAHD</name>
<dbReference type="KEGG" id="shi:Shel_17710"/>
<dbReference type="eggNOG" id="COG1309">
    <property type="taxonomic scope" value="Bacteria"/>
</dbReference>
<dbReference type="InterPro" id="IPR009057">
    <property type="entry name" value="Homeodomain-like_sf"/>
</dbReference>
<gene>
    <name evidence="1" type="ordered locus">Shel_17710</name>
</gene>
<evidence type="ECO:0008006" key="3">
    <source>
        <dbReference type="Google" id="ProtNLM"/>
    </source>
</evidence>